<dbReference type="EMBL" id="JABFTP020000185">
    <property type="protein sequence ID" value="KAL3285723.1"/>
    <property type="molecule type" value="Genomic_DNA"/>
</dbReference>
<name>A0ABD2P4C3_9CUCU</name>
<evidence type="ECO:0008006" key="3">
    <source>
        <dbReference type="Google" id="ProtNLM"/>
    </source>
</evidence>
<sequence length="193" mass="21662">MISEPTRVSAKTTSCIDNIFSNVNNYLVRVDSTFISDHSYQLLSFDSPTVRTVNTHKVILRRQKDGYNRRLINCDNLANESWKVINEHRNTKEVMGIPEIKDATGMRILGAQGVADSFANFFSNLPPCNAQLENIHLNVREDTFFRNPCSEEVFRVIQRTSKKSSPGIDEIDGRAVRAVAAEVSGPLAYLING</sequence>
<evidence type="ECO:0000313" key="2">
    <source>
        <dbReference type="Proteomes" id="UP001516400"/>
    </source>
</evidence>
<evidence type="ECO:0000313" key="1">
    <source>
        <dbReference type="EMBL" id="KAL3285723.1"/>
    </source>
</evidence>
<accession>A0ABD2P4C3</accession>
<dbReference type="AlphaFoldDB" id="A0ABD2P4C3"/>
<reference evidence="1 2" key="1">
    <citation type="journal article" date="2021" name="BMC Biol.">
        <title>Horizontally acquired antibacterial genes associated with adaptive radiation of ladybird beetles.</title>
        <authorList>
            <person name="Li H.S."/>
            <person name="Tang X.F."/>
            <person name="Huang Y.H."/>
            <person name="Xu Z.Y."/>
            <person name="Chen M.L."/>
            <person name="Du X.Y."/>
            <person name="Qiu B.Y."/>
            <person name="Chen P.T."/>
            <person name="Zhang W."/>
            <person name="Slipinski A."/>
            <person name="Escalona H.E."/>
            <person name="Waterhouse R.M."/>
            <person name="Zwick A."/>
            <person name="Pang H."/>
        </authorList>
    </citation>
    <scope>NUCLEOTIDE SEQUENCE [LARGE SCALE GENOMIC DNA]</scope>
    <source>
        <strain evidence="1">SYSU2018</strain>
    </source>
</reference>
<comment type="caution">
    <text evidence="1">The sequence shown here is derived from an EMBL/GenBank/DDBJ whole genome shotgun (WGS) entry which is preliminary data.</text>
</comment>
<organism evidence="1 2">
    <name type="scientific">Cryptolaemus montrouzieri</name>
    <dbReference type="NCBI Taxonomy" id="559131"/>
    <lineage>
        <taxon>Eukaryota</taxon>
        <taxon>Metazoa</taxon>
        <taxon>Ecdysozoa</taxon>
        <taxon>Arthropoda</taxon>
        <taxon>Hexapoda</taxon>
        <taxon>Insecta</taxon>
        <taxon>Pterygota</taxon>
        <taxon>Neoptera</taxon>
        <taxon>Endopterygota</taxon>
        <taxon>Coleoptera</taxon>
        <taxon>Polyphaga</taxon>
        <taxon>Cucujiformia</taxon>
        <taxon>Coccinelloidea</taxon>
        <taxon>Coccinellidae</taxon>
        <taxon>Scymninae</taxon>
        <taxon>Scymnini</taxon>
        <taxon>Cryptolaemus</taxon>
    </lineage>
</organism>
<dbReference type="Proteomes" id="UP001516400">
    <property type="component" value="Unassembled WGS sequence"/>
</dbReference>
<protein>
    <recommendedName>
        <fullName evidence="3">PRELI/MSF1 domain-containing protein</fullName>
    </recommendedName>
</protein>
<proteinExistence type="predicted"/>
<feature type="non-terminal residue" evidence="1">
    <location>
        <position position="193"/>
    </location>
</feature>
<keyword evidence="2" id="KW-1185">Reference proteome</keyword>
<gene>
    <name evidence="1" type="ORF">HHI36_000251</name>
</gene>